<evidence type="ECO:0000313" key="2">
    <source>
        <dbReference type="EMBL" id="MCD5313968.1"/>
    </source>
</evidence>
<name>A0A9X1NIZ2_9ACTN</name>
<dbReference type="GO" id="GO:0071949">
    <property type="term" value="F:FAD binding"/>
    <property type="evidence" value="ECO:0007669"/>
    <property type="project" value="InterPro"/>
</dbReference>
<dbReference type="Pfam" id="PF01494">
    <property type="entry name" value="FAD_binding_3"/>
    <property type="match status" value="1"/>
</dbReference>
<protein>
    <submittedName>
        <fullName evidence="2">FAD-dependent monooxygenase</fullName>
    </submittedName>
</protein>
<dbReference type="InterPro" id="IPR002938">
    <property type="entry name" value="FAD-bd"/>
</dbReference>
<dbReference type="InterPro" id="IPR039556">
    <property type="entry name" value="ICL/PEPM"/>
</dbReference>
<comment type="caution">
    <text evidence="2">The sequence shown here is derived from an EMBL/GenBank/DDBJ whole genome shotgun (WGS) entry which is preliminary data.</text>
</comment>
<dbReference type="Gene3D" id="3.20.20.60">
    <property type="entry name" value="Phosphoenolpyruvate-binding domains"/>
    <property type="match status" value="1"/>
</dbReference>
<dbReference type="GO" id="GO:0016833">
    <property type="term" value="F:oxo-acid-lyase activity"/>
    <property type="evidence" value="ECO:0007669"/>
    <property type="project" value="UniProtKB-ARBA"/>
</dbReference>
<dbReference type="CDD" id="cd00377">
    <property type="entry name" value="ICL_PEPM"/>
    <property type="match status" value="1"/>
</dbReference>
<keyword evidence="3" id="KW-1185">Reference proteome</keyword>
<proteinExistence type="predicted"/>
<dbReference type="InterPro" id="IPR040442">
    <property type="entry name" value="Pyrv_kinase-like_dom_sf"/>
</dbReference>
<dbReference type="InterPro" id="IPR036188">
    <property type="entry name" value="FAD/NAD-bd_sf"/>
</dbReference>
<evidence type="ECO:0000313" key="3">
    <source>
        <dbReference type="Proteomes" id="UP001138997"/>
    </source>
</evidence>
<dbReference type="AlphaFoldDB" id="A0A9X1NIZ2"/>
<feature type="domain" description="FAD-binding" evidence="1">
    <location>
        <begin position="8"/>
        <end position="344"/>
    </location>
</feature>
<evidence type="ECO:0000259" key="1">
    <source>
        <dbReference type="Pfam" id="PF01494"/>
    </source>
</evidence>
<dbReference type="Gene3D" id="3.30.70.2450">
    <property type="match status" value="1"/>
</dbReference>
<gene>
    <name evidence="2" type="ORF">LR394_23965</name>
</gene>
<dbReference type="SUPFAM" id="SSF51905">
    <property type="entry name" value="FAD/NAD(P)-binding domain"/>
    <property type="match status" value="1"/>
</dbReference>
<dbReference type="PRINTS" id="PR00420">
    <property type="entry name" value="RNGMNOXGNASE"/>
</dbReference>
<dbReference type="InterPro" id="IPR015813">
    <property type="entry name" value="Pyrv/PenolPyrv_kinase-like_dom"/>
</dbReference>
<dbReference type="Pfam" id="PF13714">
    <property type="entry name" value="PEP_mutase"/>
    <property type="match status" value="1"/>
</dbReference>
<keyword evidence="2" id="KW-0503">Monooxygenase</keyword>
<dbReference type="RefSeq" id="WP_231446098.1">
    <property type="nucleotide sequence ID" value="NZ_JAJOMB010000014.1"/>
</dbReference>
<reference evidence="2" key="1">
    <citation type="submission" date="2021-11" db="EMBL/GenBank/DDBJ databases">
        <title>Streptomyces corallinus and Kineosporia corallina sp. nov., two new coral-derived marine actinobacteria.</title>
        <authorList>
            <person name="Buangrab K."/>
            <person name="Sutthacheep M."/>
            <person name="Yeemin T."/>
            <person name="Harunari E."/>
            <person name="Igarashi Y."/>
            <person name="Sripreechasak P."/>
            <person name="Kanchanasin P."/>
            <person name="Tanasupawat S."/>
            <person name="Phongsopitanun W."/>
        </authorList>
    </citation>
    <scope>NUCLEOTIDE SEQUENCE</scope>
    <source>
        <strain evidence="2">JCM 31032</strain>
    </source>
</reference>
<dbReference type="GO" id="GO:0004497">
    <property type="term" value="F:monooxygenase activity"/>
    <property type="evidence" value="ECO:0007669"/>
    <property type="project" value="UniProtKB-KW"/>
</dbReference>
<organism evidence="2 3">
    <name type="scientific">Kineosporia babensis</name>
    <dbReference type="NCBI Taxonomy" id="499548"/>
    <lineage>
        <taxon>Bacteria</taxon>
        <taxon>Bacillati</taxon>
        <taxon>Actinomycetota</taxon>
        <taxon>Actinomycetes</taxon>
        <taxon>Kineosporiales</taxon>
        <taxon>Kineosporiaceae</taxon>
        <taxon>Kineosporia</taxon>
    </lineage>
</organism>
<keyword evidence="2" id="KW-0560">Oxidoreductase</keyword>
<dbReference type="Gene3D" id="3.50.50.60">
    <property type="entry name" value="FAD/NAD(P)-binding domain"/>
    <property type="match status" value="1"/>
</dbReference>
<sequence length="684" mass="72168">MNPSPTVETDVVVVGAGPVGMVAALSLARNGVPVVVLEAGKELSAESRASTFHPPTLEILHGLGVGAELHAKGLIARNFQYRDRHGNVLADLDLGLLADDTAFPYRLQCEQNKLTEIVAAHLEQLPTASLRFGAEVQRVERGSENVSVYLPGDGREPSYRAKWVIATDGASSTVRKSLGVAFEGVTLPERFLVASTTFDLTEAFPGLALVSYVSDPQEWGVLLRTPKHWRVLMPVAEGTTDEQALAPETIEARLQQLSARPEPYPLDHASIYAVHQRVAATFAAGRVLIAGDAAHANNPLGGMGMNSGIHDAEAAVRVILAALSGADPDACAAAYDHARRSATISHVQATTKKNYADMRESDTEARHQRTAALGAMAADPVKARAYLLNSSMIRSLAESREQLATGLRAARTTAQAPGRQLADLLTAKPLIAPGCHDAVSARLLQQAGFTAGYLSGAGVSATVLGSPDSGFAGVAEMTEQIRRIAAAGVPVIADADGGYGGPLQVARTVREYELAGAAAIQLEDQVHPKSKTALIPLPDMVEKIRSAVAARQQMLVIARTDALGVDGLETALERAQAYAEAGADLLMVQHLSEPKLLTHLNRSTGKRLVLNLSEAHGEITAPDLDLLGDCGVAVVIYPVSGLLAASGAIRDTYAAIATTHVPHSTESQMSWADLTGLLENRRTA</sequence>
<dbReference type="PANTHER" id="PTHR42905:SF5">
    <property type="entry name" value="CARBOXYVINYL-CARBOXYPHOSPHONATE PHOSPHORYLMUTASE, CHLOROPLASTIC"/>
    <property type="match status" value="1"/>
</dbReference>
<accession>A0A9X1NIZ2</accession>
<dbReference type="EMBL" id="JAJOMB010000014">
    <property type="protein sequence ID" value="MCD5313968.1"/>
    <property type="molecule type" value="Genomic_DNA"/>
</dbReference>
<dbReference type="SUPFAM" id="SSF51621">
    <property type="entry name" value="Phosphoenolpyruvate/pyruvate domain"/>
    <property type="match status" value="1"/>
</dbReference>
<dbReference type="PANTHER" id="PTHR42905">
    <property type="entry name" value="PHOSPHOENOLPYRUVATE CARBOXYLASE"/>
    <property type="match status" value="1"/>
</dbReference>
<dbReference type="Proteomes" id="UP001138997">
    <property type="component" value="Unassembled WGS sequence"/>
</dbReference>